<keyword evidence="4" id="KW-1185">Reference proteome</keyword>
<evidence type="ECO:0000256" key="2">
    <source>
        <dbReference type="SAM" id="Phobius"/>
    </source>
</evidence>
<protein>
    <submittedName>
        <fullName evidence="3">Uncharacterized protein</fullName>
    </submittedName>
</protein>
<keyword evidence="2" id="KW-0812">Transmembrane</keyword>
<keyword evidence="2" id="KW-1133">Transmembrane helix</keyword>
<organism evidence="3 4">
    <name type="scientific">Microbacterium foliorum</name>
    <dbReference type="NCBI Taxonomy" id="104336"/>
    <lineage>
        <taxon>Bacteria</taxon>
        <taxon>Bacillati</taxon>
        <taxon>Actinomycetota</taxon>
        <taxon>Actinomycetes</taxon>
        <taxon>Micrococcales</taxon>
        <taxon>Microbacteriaceae</taxon>
        <taxon>Microbacterium</taxon>
    </lineage>
</organism>
<reference evidence="3 4" key="1">
    <citation type="submission" date="2015-02" db="EMBL/GenBank/DDBJ databases">
        <title>Draft genome sequences of ten Microbacterium spp. with emphasis on heavy metal contaminated environments.</title>
        <authorList>
            <person name="Corretto E."/>
        </authorList>
    </citation>
    <scope>NUCLEOTIDE SEQUENCE [LARGE SCALE GENOMIC DNA]</scope>
    <source>
        <strain evidence="3 4">DSM 12966</strain>
    </source>
</reference>
<evidence type="ECO:0000256" key="1">
    <source>
        <dbReference type="SAM" id="MobiDB-lite"/>
    </source>
</evidence>
<dbReference type="AlphaFoldDB" id="A0A0F0L4H5"/>
<gene>
    <name evidence="3" type="ORF">RN50_00086</name>
</gene>
<feature type="region of interest" description="Disordered" evidence="1">
    <location>
        <begin position="1"/>
        <end position="32"/>
    </location>
</feature>
<dbReference type="PATRIC" id="fig|104336.4.peg.87"/>
<feature type="transmembrane region" description="Helical" evidence="2">
    <location>
        <begin position="44"/>
        <end position="67"/>
    </location>
</feature>
<evidence type="ECO:0000313" key="4">
    <source>
        <dbReference type="Proteomes" id="UP000033572"/>
    </source>
</evidence>
<comment type="caution">
    <text evidence="3">The sequence shown here is derived from an EMBL/GenBank/DDBJ whole genome shotgun (WGS) entry which is preliminary data.</text>
</comment>
<accession>A0A0F0L4H5</accession>
<feature type="compositionally biased region" description="Basic and acidic residues" evidence="1">
    <location>
        <begin position="1"/>
        <end position="19"/>
    </location>
</feature>
<proteinExistence type="predicted"/>
<sequence length="68" mass="7312">MSELSRRPDPSGRPDRARPDASGPAELSEDYGDLGERRNRRIRVVAWTVIVALILGGGGATVLSLLIV</sequence>
<keyword evidence="2" id="KW-0472">Membrane</keyword>
<dbReference type="KEGG" id="mfol:DXT68_00925"/>
<dbReference type="RefSeq" id="WP_045252546.1">
    <property type="nucleotide sequence ID" value="NZ_CP031425.1"/>
</dbReference>
<name>A0A0F0L4H5_9MICO</name>
<evidence type="ECO:0000313" key="3">
    <source>
        <dbReference type="EMBL" id="KJL27200.1"/>
    </source>
</evidence>
<dbReference type="EMBL" id="JYIU01000014">
    <property type="protein sequence ID" value="KJL27200.1"/>
    <property type="molecule type" value="Genomic_DNA"/>
</dbReference>
<dbReference type="GeneID" id="94442946"/>
<dbReference type="Proteomes" id="UP000033572">
    <property type="component" value="Unassembled WGS sequence"/>
</dbReference>